<keyword evidence="2 7" id="KW-0813">Transport</keyword>
<dbReference type="Gene3D" id="2.60.40.1120">
    <property type="entry name" value="Carboxypeptidase-like, regulatory domain"/>
    <property type="match status" value="1"/>
</dbReference>
<dbReference type="EMBL" id="FOFN01000003">
    <property type="protein sequence ID" value="SEQ76146.1"/>
    <property type="molecule type" value="Genomic_DNA"/>
</dbReference>
<evidence type="ECO:0000256" key="2">
    <source>
        <dbReference type="ARBA" id="ARBA00022448"/>
    </source>
</evidence>
<protein>
    <submittedName>
        <fullName evidence="10">TonB-linked outer membrane protein, SusC/RagA family</fullName>
    </submittedName>
</protein>
<comment type="subcellular location">
    <subcellularLocation>
        <location evidence="1 7">Cell outer membrane</location>
        <topology evidence="1 7">Multi-pass membrane protein</topology>
    </subcellularLocation>
</comment>
<keyword evidence="3 7" id="KW-1134">Transmembrane beta strand</keyword>
<feature type="domain" description="TonB-dependent receptor plug" evidence="9">
    <location>
        <begin position="125"/>
        <end position="233"/>
    </location>
</feature>
<evidence type="ECO:0000256" key="6">
    <source>
        <dbReference type="ARBA" id="ARBA00023237"/>
    </source>
</evidence>
<dbReference type="NCBIfam" id="TIGR04057">
    <property type="entry name" value="SusC_RagA_signa"/>
    <property type="match status" value="1"/>
</dbReference>
<sequence length="1047" mass="116800">MKHKLKKRCFVSGLTLILMLMFSSFTPTSLWAQERISGTVTDASGIPLPGVSVLQKGTQRGASTDFDGNYSLELTTGEKTLVFSYLGFKTVEIPINGRTTINVGLEEDVASLDEVVVIGYGTQKKESVVGAITQIKGESLQELNAGITNVEEALQGNLPGVTAIQGSGVPGRNDMQIFIRGQSSWNGTGQPLVLVDGVPRPIDNIDFNDIENLSVLKDASATAVFGVQGANGVILITTKRGQKGKAQLSLQANTTLKFVSKLPEKLDAYDAILEANSSIMRELAQNEDSWNFIRPIEIANRFRNPADEQESLIYPNINWRDALLKDMAQDYRVNLSVRGGTNKAKYFGSLAYQKVSDIFDGASYDNGKGYESEFSYDRFNFRSNIDFDITSTTEFSVNLGGFLGIQQTPGNLNLVTNAIYELAPNAYNPVFPDGFYGRDNNDVFANTNPIVTLTNTGYQTTNTFNINTDFILKQKLDFITSGLSFQGRFSLDNRSESVQNLNDPGGDGQENVRYRVYNEFFEERIESPNGVNDFGFVPFPWTLDAAEIRNNSIRNNLLYDFSFNYSNTFAEKHSVTGLLLFRRQNRSQPNNFPVLREDWVGRVTYDYDKRYFLDISGAYNGSEKYGPGFRFDLFPALAAGWTVSNEAFMSEVDWVNLLKFRGSYGLIGDDSGGNRFEYQATWNIGGGAFINPNASNQRENYVFYSEANVGNSALQWETAVKYNIGAEIGLFNNAITAELDYFGEDRSNILIPSTQRAVPDWFGASPPAFNRGEVEVRGFEIVLGANHTFGNGLNIFGNFNFTQAKDLVIDREDPELRPFYQKAAGYTIGQPRSAIPANILGSIDDLYSSTPRVNGQGNIRTGYYNLLDYDGDGVYNGAFDNVPFGFPVRPQRNWAATVGAKYKGWKLSVQFYGTQNANRDYTSRTFNNQIDTFFTHELGYWTKDNPTGVRTQPLFNFTQGASDPRRNFWDGSLTRLRSIALNYSVPKKTCEQLGVKALSIFANGNNLFLWTDLPDDREFNSSQTSDSSFRGDYPTLARFNFGFNLDF</sequence>
<keyword evidence="4 7" id="KW-0812">Transmembrane</keyword>
<dbReference type="Gene3D" id="2.170.130.10">
    <property type="entry name" value="TonB-dependent receptor, plug domain"/>
    <property type="match status" value="1"/>
</dbReference>
<dbReference type="FunFam" id="2.170.130.10:FF:000003">
    <property type="entry name" value="SusC/RagA family TonB-linked outer membrane protein"/>
    <property type="match status" value="1"/>
</dbReference>
<evidence type="ECO:0000256" key="3">
    <source>
        <dbReference type="ARBA" id="ARBA00022452"/>
    </source>
</evidence>
<dbReference type="InterPro" id="IPR008969">
    <property type="entry name" value="CarboxyPept-like_regulatory"/>
</dbReference>
<dbReference type="InterPro" id="IPR012910">
    <property type="entry name" value="Plug_dom"/>
</dbReference>
<dbReference type="SUPFAM" id="SSF49464">
    <property type="entry name" value="Carboxypeptidase regulatory domain-like"/>
    <property type="match status" value="1"/>
</dbReference>
<evidence type="ECO:0000256" key="4">
    <source>
        <dbReference type="ARBA" id="ARBA00022692"/>
    </source>
</evidence>
<gene>
    <name evidence="10" type="ORF">SAMN05421824_2238</name>
</gene>
<keyword evidence="5 7" id="KW-0472">Membrane</keyword>
<dbReference type="SUPFAM" id="SSF56935">
    <property type="entry name" value="Porins"/>
    <property type="match status" value="1"/>
</dbReference>
<accession>A0A1H9INL1</accession>
<evidence type="ECO:0000256" key="5">
    <source>
        <dbReference type="ARBA" id="ARBA00023136"/>
    </source>
</evidence>
<evidence type="ECO:0000256" key="1">
    <source>
        <dbReference type="ARBA" id="ARBA00004571"/>
    </source>
</evidence>
<keyword evidence="11" id="KW-1185">Reference proteome</keyword>
<keyword evidence="8" id="KW-0732">Signal</keyword>
<dbReference type="InterPro" id="IPR037066">
    <property type="entry name" value="Plug_dom_sf"/>
</dbReference>
<evidence type="ECO:0000313" key="11">
    <source>
        <dbReference type="Proteomes" id="UP000198999"/>
    </source>
</evidence>
<dbReference type="STRING" id="419940.SAMN05421824_2238"/>
<dbReference type="InterPro" id="IPR039426">
    <property type="entry name" value="TonB-dep_rcpt-like"/>
</dbReference>
<feature type="chain" id="PRO_5011542838" evidence="8">
    <location>
        <begin position="33"/>
        <end position="1047"/>
    </location>
</feature>
<organism evidence="10 11">
    <name type="scientific">Hyunsoonleella jejuensis</name>
    <dbReference type="NCBI Taxonomy" id="419940"/>
    <lineage>
        <taxon>Bacteria</taxon>
        <taxon>Pseudomonadati</taxon>
        <taxon>Bacteroidota</taxon>
        <taxon>Flavobacteriia</taxon>
        <taxon>Flavobacteriales</taxon>
        <taxon>Flavobacteriaceae</taxon>
    </lineage>
</organism>
<dbReference type="NCBIfam" id="TIGR04056">
    <property type="entry name" value="OMP_RagA_SusC"/>
    <property type="match status" value="1"/>
</dbReference>
<keyword evidence="6 7" id="KW-0998">Cell outer membrane</keyword>
<dbReference type="Proteomes" id="UP000198999">
    <property type="component" value="Unassembled WGS sequence"/>
</dbReference>
<comment type="similarity">
    <text evidence="7">Belongs to the TonB-dependent receptor family.</text>
</comment>
<feature type="signal peptide" evidence="8">
    <location>
        <begin position="1"/>
        <end position="32"/>
    </location>
</feature>
<evidence type="ECO:0000313" key="10">
    <source>
        <dbReference type="EMBL" id="SEQ76146.1"/>
    </source>
</evidence>
<dbReference type="AlphaFoldDB" id="A0A1H9INL1"/>
<proteinExistence type="inferred from homology"/>
<dbReference type="RefSeq" id="WP_177176588.1">
    <property type="nucleotide sequence ID" value="NZ_FOFN01000003.1"/>
</dbReference>
<evidence type="ECO:0000256" key="8">
    <source>
        <dbReference type="SAM" id="SignalP"/>
    </source>
</evidence>
<dbReference type="Gene3D" id="2.40.170.20">
    <property type="entry name" value="TonB-dependent receptor, beta-barrel domain"/>
    <property type="match status" value="1"/>
</dbReference>
<evidence type="ECO:0000259" key="9">
    <source>
        <dbReference type="Pfam" id="PF07715"/>
    </source>
</evidence>
<evidence type="ECO:0000256" key="7">
    <source>
        <dbReference type="PROSITE-ProRule" id="PRU01360"/>
    </source>
</evidence>
<dbReference type="Pfam" id="PF13715">
    <property type="entry name" value="CarbopepD_reg_2"/>
    <property type="match status" value="1"/>
</dbReference>
<dbReference type="InterPro" id="IPR036942">
    <property type="entry name" value="Beta-barrel_TonB_sf"/>
</dbReference>
<dbReference type="InterPro" id="IPR023997">
    <property type="entry name" value="TonB-dep_OMP_SusC/RagA_CS"/>
</dbReference>
<name>A0A1H9INL1_9FLAO</name>
<dbReference type="GO" id="GO:0009279">
    <property type="term" value="C:cell outer membrane"/>
    <property type="evidence" value="ECO:0007669"/>
    <property type="project" value="UniProtKB-SubCell"/>
</dbReference>
<dbReference type="Pfam" id="PF07715">
    <property type="entry name" value="Plug"/>
    <property type="match status" value="1"/>
</dbReference>
<dbReference type="PROSITE" id="PS52016">
    <property type="entry name" value="TONB_DEPENDENT_REC_3"/>
    <property type="match status" value="1"/>
</dbReference>
<dbReference type="InterPro" id="IPR023996">
    <property type="entry name" value="TonB-dep_OMP_SusC/RagA"/>
</dbReference>
<reference evidence="10 11" key="1">
    <citation type="submission" date="2016-10" db="EMBL/GenBank/DDBJ databases">
        <authorList>
            <person name="de Groot N.N."/>
        </authorList>
    </citation>
    <scope>NUCLEOTIDE SEQUENCE [LARGE SCALE GENOMIC DNA]</scope>
    <source>
        <strain evidence="10 11">DSM 21035</strain>
    </source>
</reference>